<protein>
    <submittedName>
        <fullName evidence="2">Uncharacterized protein</fullName>
    </submittedName>
</protein>
<evidence type="ECO:0000313" key="2">
    <source>
        <dbReference type="EMBL" id="CAB0009676.1"/>
    </source>
</evidence>
<evidence type="ECO:0000256" key="1">
    <source>
        <dbReference type="SAM" id="MobiDB-lite"/>
    </source>
</evidence>
<organism evidence="2 3">
    <name type="scientific">Nesidiocoris tenuis</name>
    <dbReference type="NCBI Taxonomy" id="355587"/>
    <lineage>
        <taxon>Eukaryota</taxon>
        <taxon>Metazoa</taxon>
        <taxon>Ecdysozoa</taxon>
        <taxon>Arthropoda</taxon>
        <taxon>Hexapoda</taxon>
        <taxon>Insecta</taxon>
        <taxon>Pterygota</taxon>
        <taxon>Neoptera</taxon>
        <taxon>Paraneoptera</taxon>
        <taxon>Hemiptera</taxon>
        <taxon>Heteroptera</taxon>
        <taxon>Panheteroptera</taxon>
        <taxon>Cimicomorpha</taxon>
        <taxon>Miridae</taxon>
        <taxon>Dicyphina</taxon>
        <taxon>Nesidiocoris</taxon>
    </lineage>
</organism>
<reference evidence="2 3" key="1">
    <citation type="submission" date="2020-02" db="EMBL/GenBank/DDBJ databases">
        <authorList>
            <person name="Ferguson B K."/>
        </authorList>
    </citation>
    <scope>NUCLEOTIDE SEQUENCE [LARGE SCALE GENOMIC DNA]</scope>
</reference>
<dbReference type="EMBL" id="CADCXU010022002">
    <property type="protein sequence ID" value="CAB0009676.1"/>
    <property type="molecule type" value="Genomic_DNA"/>
</dbReference>
<name>A0A6H5H2P5_9HEMI</name>
<proteinExistence type="predicted"/>
<sequence>MIRINQPEEPGKRTFFNLGHHNSSDTHRQNRLRAAYITFRSLRPADMEESAALANVPIGLFRTSLIRCFVRRIPYRTADGSVEQTKRSYKLCYVGCRGQRRQDALTRLMDRSPVRSCTTATAEHSGQSRLYVR</sequence>
<accession>A0A6H5H2P5</accession>
<keyword evidence="3" id="KW-1185">Reference proteome</keyword>
<feature type="region of interest" description="Disordered" evidence="1">
    <location>
        <begin position="1"/>
        <end position="27"/>
    </location>
</feature>
<dbReference type="AlphaFoldDB" id="A0A6H5H2P5"/>
<gene>
    <name evidence="2" type="ORF">NTEN_LOCUS14795</name>
</gene>
<dbReference type="Proteomes" id="UP000479000">
    <property type="component" value="Unassembled WGS sequence"/>
</dbReference>
<evidence type="ECO:0000313" key="3">
    <source>
        <dbReference type="Proteomes" id="UP000479000"/>
    </source>
</evidence>
<feature type="non-terminal residue" evidence="2">
    <location>
        <position position="133"/>
    </location>
</feature>